<sequence length="101" mass="10613">MWFDQRSPCDDIVPPPSGTRANSPVFVGRPATEIGLFVVDTVTVLLTGVDGGHLVARAASGPEALVVGQEVRRTARRPAATSAAWRATRPPRCSTVAMSDG</sequence>
<comment type="caution">
    <text evidence="2">The sequence shown here is derived from an EMBL/GenBank/DDBJ whole genome shotgun (WGS) entry which is preliminary data.</text>
</comment>
<dbReference type="AlphaFoldDB" id="A0A495VYK9"/>
<feature type="region of interest" description="Disordered" evidence="1">
    <location>
        <begin position="1"/>
        <end position="24"/>
    </location>
</feature>
<dbReference type="EMBL" id="RBXO01000001">
    <property type="protein sequence ID" value="RKT54339.1"/>
    <property type="molecule type" value="Genomic_DNA"/>
</dbReference>
<evidence type="ECO:0000313" key="3">
    <source>
        <dbReference type="Proteomes" id="UP000282084"/>
    </source>
</evidence>
<dbReference type="Proteomes" id="UP000282084">
    <property type="component" value="Unassembled WGS sequence"/>
</dbReference>
<gene>
    <name evidence="2" type="ORF">C8E97_2958</name>
</gene>
<reference evidence="2 3" key="1">
    <citation type="submission" date="2018-10" db="EMBL/GenBank/DDBJ databases">
        <title>Sequencing the genomes of 1000 actinobacteria strains.</title>
        <authorList>
            <person name="Klenk H.-P."/>
        </authorList>
    </citation>
    <scope>NUCLEOTIDE SEQUENCE [LARGE SCALE GENOMIC DNA]</scope>
    <source>
        <strain evidence="2 3">DSM 43800</strain>
    </source>
</reference>
<proteinExistence type="predicted"/>
<accession>A0A495VYK9</accession>
<evidence type="ECO:0000256" key="1">
    <source>
        <dbReference type="SAM" id="MobiDB-lite"/>
    </source>
</evidence>
<evidence type="ECO:0000313" key="2">
    <source>
        <dbReference type="EMBL" id="RKT54339.1"/>
    </source>
</evidence>
<feature type="compositionally biased region" description="Low complexity" evidence="1">
    <location>
        <begin position="78"/>
        <end position="92"/>
    </location>
</feature>
<feature type="region of interest" description="Disordered" evidence="1">
    <location>
        <begin position="78"/>
        <end position="101"/>
    </location>
</feature>
<name>A0A495VYK9_9PSEU</name>
<organism evidence="2 3">
    <name type="scientific">Saccharothrix australiensis</name>
    <dbReference type="NCBI Taxonomy" id="2072"/>
    <lineage>
        <taxon>Bacteria</taxon>
        <taxon>Bacillati</taxon>
        <taxon>Actinomycetota</taxon>
        <taxon>Actinomycetes</taxon>
        <taxon>Pseudonocardiales</taxon>
        <taxon>Pseudonocardiaceae</taxon>
        <taxon>Saccharothrix</taxon>
    </lineage>
</organism>
<protein>
    <submittedName>
        <fullName evidence="2">Uncharacterized protein</fullName>
    </submittedName>
</protein>
<keyword evidence="3" id="KW-1185">Reference proteome</keyword>